<feature type="region of interest" description="Disordered" evidence="4">
    <location>
        <begin position="297"/>
        <end position="320"/>
    </location>
</feature>
<dbReference type="Pfam" id="PF04616">
    <property type="entry name" value="Glyco_hydro_43"/>
    <property type="match status" value="1"/>
</dbReference>
<evidence type="ECO:0000313" key="8">
    <source>
        <dbReference type="EMBL" id="SET47752.1"/>
    </source>
</evidence>
<dbReference type="KEGG" id="dori:FH5T_02320"/>
<dbReference type="eggNOG" id="COG2382">
    <property type="taxonomic scope" value="Bacteria"/>
</dbReference>
<evidence type="ECO:0000256" key="1">
    <source>
        <dbReference type="ARBA" id="ARBA00009865"/>
    </source>
</evidence>
<gene>
    <name evidence="7" type="ORF">FH5T_02320</name>
    <name evidence="8" type="ORF">SAMN05444285_11422</name>
</gene>
<evidence type="ECO:0000259" key="6">
    <source>
        <dbReference type="Pfam" id="PF03629"/>
    </source>
</evidence>
<reference evidence="8 10" key="2">
    <citation type="submission" date="2016-10" db="EMBL/GenBank/DDBJ databases">
        <authorList>
            <person name="de Groot N.N."/>
        </authorList>
    </citation>
    <scope>NUCLEOTIDE SEQUENCE [LARGE SCALE GENOMIC DNA]</scope>
    <source>
        <strain evidence="8 10">DSM 25947</strain>
    </source>
</reference>
<proteinExistence type="inferred from homology"/>
<dbReference type="InterPro" id="IPR006710">
    <property type="entry name" value="Glyco_hydro_43"/>
</dbReference>
<dbReference type="CDD" id="cd08981">
    <property type="entry name" value="GH43_Bt1873-like"/>
    <property type="match status" value="1"/>
</dbReference>
<feature type="signal peptide" evidence="5">
    <location>
        <begin position="1"/>
        <end position="22"/>
    </location>
</feature>
<dbReference type="HOGENOM" id="CLU_434597_0_0_10"/>
<dbReference type="InterPro" id="IPR036514">
    <property type="entry name" value="SGNH_hydro_sf"/>
</dbReference>
<dbReference type="SUPFAM" id="SSF52266">
    <property type="entry name" value="SGNH hydrolase"/>
    <property type="match status" value="1"/>
</dbReference>
<dbReference type="InterPro" id="IPR023296">
    <property type="entry name" value="Glyco_hydro_beta-prop_sf"/>
</dbReference>
<dbReference type="Gene3D" id="3.40.50.1110">
    <property type="entry name" value="SGNH hydrolase"/>
    <property type="match status" value="1"/>
</dbReference>
<dbReference type="Gene3D" id="2.115.10.20">
    <property type="entry name" value="Glycosyl hydrolase domain, family 43"/>
    <property type="match status" value="1"/>
</dbReference>
<dbReference type="InterPro" id="IPR005181">
    <property type="entry name" value="SASA"/>
</dbReference>
<dbReference type="Pfam" id="PF03629">
    <property type="entry name" value="SASA"/>
    <property type="match status" value="1"/>
</dbReference>
<evidence type="ECO:0000313" key="9">
    <source>
        <dbReference type="Proteomes" id="UP000023772"/>
    </source>
</evidence>
<evidence type="ECO:0000313" key="10">
    <source>
        <dbReference type="Proteomes" id="UP000181981"/>
    </source>
</evidence>
<comment type="similarity">
    <text evidence="1">Belongs to the glycosyl hydrolase 43 family.</text>
</comment>
<name>X5DEP4_9BACT</name>
<evidence type="ECO:0000256" key="4">
    <source>
        <dbReference type="SAM" id="MobiDB-lite"/>
    </source>
</evidence>
<dbReference type="GO" id="GO:0005975">
    <property type="term" value="P:carbohydrate metabolic process"/>
    <property type="evidence" value="ECO:0007669"/>
    <property type="project" value="InterPro"/>
</dbReference>
<accession>X5DEP4</accession>
<dbReference type="EMBL" id="CP007451">
    <property type="protein sequence ID" value="AHW58812.1"/>
    <property type="molecule type" value="Genomic_DNA"/>
</dbReference>
<protein>
    <submittedName>
        <fullName evidence="7">Acetyl xylan esterase</fullName>
    </submittedName>
</protein>
<feature type="domain" description="Sialate O-acetylesterase" evidence="6">
    <location>
        <begin position="27"/>
        <end position="273"/>
    </location>
</feature>
<dbReference type="STRING" id="1168034.FH5T_02320"/>
<dbReference type="eggNOG" id="COG3507">
    <property type="taxonomic scope" value="Bacteria"/>
</dbReference>
<dbReference type="AlphaFoldDB" id="X5DEP4"/>
<dbReference type="GO" id="GO:0004553">
    <property type="term" value="F:hydrolase activity, hydrolyzing O-glycosyl compounds"/>
    <property type="evidence" value="ECO:0007669"/>
    <property type="project" value="InterPro"/>
</dbReference>
<dbReference type="InterPro" id="IPR052940">
    <property type="entry name" value="Carb_Esterase_6"/>
</dbReference>
<organism evidence="8 10">
    <name type="scientific">Draconibacterium orientale</name>
    <dbReference type="NCBI Taxonomy" id="1168034"/>
    <lineage>
        <taxon>Bacteria</taxon>
        <taxon>Pseudomonadati</taxon>
        <taxon>Bacteroidota</taxon>
        <taxon>Bacteroidia</taxon>
        <taxon>Marinilabiliales</taxon>
        <taxon>Prolixibacteraceae</taxon>
        <taxon>Draconibacterium</taxon>
    </lineage>
</organism>
<feature type="chain" id="PRO_5010514895" evidence="5">
    <location>
        <begin position="23"/>
        <end position="629"/>
    </location>
</feature>
<dbReference type="PANTHER" id="PTHR31988:SF19">
    <property type="entry name" value="9-O-ACETYL-N-ACETYLNEURAMINIC ACID DEACETYLASE-RELATED"/>
    <property type="match status" value="1"/>
</dbReference>
<evidence type="ECO:0000256" key="2">
    <source>
        <dbReference type="ARBA" id="ARBA00022801"/>
    </source>
</evidence>
<dbReference type="RefSeq" id="WP_081804746.1">
    <property type="nucleotide sequence ID" value="NZ_FOHT01000014.1"/>
</dbReference>
<evidence type="ECO:0000256" key="3">
    <source>
        <dbReference type="ARBA" id="ARBA00023295"/>
    </source>
</evidence>
<dbReference type="Proteomes" id="UP000023772">
    <property type="component" value="Chromosome"/>
</dbReference>
<reference evidence="7 9" key="1">
    <citation type="submission" date="2014-03" db="EMBL/GenBank/DDBJ databases">
        <title>Complete genome sequence of a deeply braunched marine Bacteroidia bacterium Draconibacterium orientale type strain FH5T.</title>
        <authorList>
            <person name="Li X."/>
            <person name="Wang X."/>
            <person name="Xie Z."/>
            <person name="Du Z."/>
            <person name="Chen G."/>
        </authorList>
    </citation>
    <scope>NUCLEOTIDE SEQUENCE [LARGE SCALE GENOMIC DNA]</scope>
    <source>
        <strain evidence="7 9">FH5</strain>
    </source>
</reference>
<dbReference type="PANTHER" id="PTHR31988">
    <property type="entry name" value="ESTERASE, PUTATIVE (DUF303)-RELATED"/>
    <property type="match status" value="1"/>
</dbReference>
<keyword evidence="3" id="KW-0326">Glycosidase</keyword>
<dbReference type="SUPFAM" id="SSF75005">
    <property type="entry name" value="Arabinanase/levansucrase/invertase"/>
    <property type="match status" value="1"/>
</dbReference>
<dbReference type="Proteomes" id="UP000181981">
    <property type="component" value="Unassembled WGS sequence"/>
</dbReference>
<keyword evidence="2" id="KW-0378">Hydrolase</keyword>
<keyword evidence="9" id="KW-1185">Reference proteome</keyword>
<dbReference type="EMBL" id="FOHT01000014">
    <property type="protein sequence ID" value="SET47752.1"/>
    <property type="molecule type" value="Genomic_DNA"/>
</dbReference>
<keyword evidence="5" id="KW-0732">Signal</keyword>
<sequence>MKLKTYVLLLAALLVVQLKGFSQDPNFHIYLCFGQSNMEGNARIEAQDTVDVDPRFQVMSIIDCSELGRTKGNWYTAVPPLCRCKTGLTPADYFGRTLVENLPKHIKVGVINVAVGGCKIELFDKDSCESYVETAPFWMKGMLKPYDNDPYSRLIEMAKLAQKDGVIKGILLHQGESNTGDSLWTEKVKVVYEKLVADLGLQAENVPLLAGEVVGDDQNGQCASMNKIIATLPDVIPNAHVIPSVGCPQRGDGLHFTAEGYRMLGKRYGLRMLSLLDYKSAAPKVIRGEGAPRANVGQRNFGGMMLPGGQRPPRPPRPEPEIKTVSLDEISMSDPFIFPDKTTQTYYLTGTGGRLYKSKDLKMWTGPYSIIDLTGTWMDGNFVAAAEIHQFGDKYYLAGTWNDHGNPIEHVARRYTVPTNQSQLLVADSPEGPYKPLVQEYDFCLGPRDWDIIDGTLYEENDTVYMVFVHEWTQLIDGTMDYMPLSKDLTHRTAEPTTMFRASEAPWSKEMNSIGEATFGMKMPGWVTDGPQLFKTQTGKLGMLWSSWGDSRYAQGIAYSESGSIKGPWVQEEDSFKGDNSGHGMIFTTFDGERLFIIHHAEEKGPRKPQVYKIDDSGDKLILGKRYKL</sequence>
<dbReference type="GO" id="GO:0016788">
    <property type="term" value="F:hydrolase activity, acting on ester bonds"/>
    <property type="evidence" value="ECO:0007669"/>
    <property type="project" value="UniProtKB-ARBA"/>
</dbReference>
<evidence type="ECO:0000313" key="7">
    <source>
        <dbReference type="EMBL" id="AHW58812.1"/>
    </source>
</evidence>
<evidence type="ECO:0000256" key="5">
    <source>
        <dbReference type="SAM" id="SignalP"/>
    </source>
</evidence>